<dbReference type="Proteomes" id="UP000317265">
    <property type="component" value="Unassembled WGS sequence"/>
</dbReference>
<reference evidence="1 2" key="1">
    <citation type="journal article" date="2019" name="Nat. Microbiol.">
        <title>Expanding anaerobic alkane metabolism in the domain of Archaea.</title>
        <authorList>
            <person name="Wang Y."/>
            <person name="Wegener G."/>
            <person name="Hou J."/>
            <person name="Wang F."/>
            <person name="Xiao X."/>
        </authorList>
    </citation>
    <scope>NUCLEOTIDE SEQUENCE [LARGE SCALE GENOMIC DNA]</scope>
    <source>
        <strain evidence="1">WYZ-LMO11</strain>
    </source>
</reference>
<gene>
    <name evidence="1" type="ORF">DSO09_06695</name>
</gene>
<name>A0A523B9I8_9CREN</name>
<evidence type="ECO:0000313" key="2">
    <source>
        <dbReference type="Proteomes" id="UP000317265"/>
    </source>
</evidence>
<sequence>MSNELENKLKAFGIGRFQVMALLQAARYYKIHKDLEKAKSFGLNRAIFYAWAKHYGPRKSKIPNNILKELEEIKKLDEIKQSEDLKDYKEVLGEYVKISPSGLFIFGGAEQSPSNYDHQVTMRIDRLINAEKAWQVALDYISKFPDWILKDASKFYKYVYEPIRDIFFMELLNKGTVEPKKDIIERIKSLEIMLEKAKKTQRTLMDFTQRK</sequence>
<comment type="caution">
    <text evidence="1">The sequence shown here is derived from an EMBL/GenBank/DDBJ whole genome shotgun (WGS) entry which is preliminary data.</text>
</comment>
<dbReference type="EMBL" id="QNVI01000068">
    <property type="protein sequence ID" value="TDA37608.1"/>
    <property type="molecule type" value="Genomic_DNA"/>
</dbReference>
<evidence type="ECO:0000313" key="1">
    <source>
        <dbReference type="EMBL" id="TDA37608.1"/>
    </source>
</evidence>
<proteinExistence type="predicted"/>
<dbReference type="AlphaFoldDB" id="A0A523B9I8"/>
<protein>
    <submittedName>
        <fullName evidence="1">Uncharacterized protein</fullName>
    </submittedName>
</protein>
<accession>A0A523B9I8</accession>
<organism evidence="1 2">
    <name type="scientific">Thermoproteota archaeon</name>
    <dbReference type="NCBI Taxonomy" id="2056631"/>
    <lineage>
        <taxon>Archaea</taxon>
        <taxon>Thermoproteota</taxon>
    </lineage>
</organism>